<name>A0A6J4MNP4_9HYPH</name>
<dbReference type="EMBL" id="CADCUC010000649">
    <property type="protein sequence ID" value="CAA9362206.1"/>
    <property type="molecule type" value="Genomic_DNA"/>
</dbReference>
<dbReference type="AlphaFoldDB" id="A0A6J4MNP4"/>
<gene>
    <name evidence="1" type="ORF">AVDCRST_MAG90-3091</name>
</gene>
<proteinExistence type="predicted"/>
<reference evidence="1" key="1">
    <citation type="submission" date="2020-02" db="EMBL/GenBank/DDBJ databases">
        <authorList>
            <person name="Meier V. D."/>
        </authorList>
    </citation>
    <scope>NUCLEOTIDE SEQUENCE</scope>
    <source>
        <strain evidence="1">AVDCRST_MAG90</strain>
    </source>
</reference>
<sequence length="190" mass="21080">MLPAPVVLRSTLIEAVPSAPPVKESDFVEALPIVVASTDRDLPWNDLSARAWRILPCIDSTVLVIDFIAISAASSVLMPCAMPSSSALRSEARRLRPAAVKNFEGLSRAELTFLPVARRFWMVPCSSDVVCRARRFERMALESTMPDMAGYLSRLQEAFCSARPSWSRRCTIRRRPLTRCKCPVASAFHG</sequence>
<evidence type="ECO:0000313" key="1">
    <source>
        <dbReference type="EMBL" id="CAA9362206.1"/>
    </source>
</evidence>
<protein>
    <submittedName>
        <fullName evidence="1">Uncharacterized protein</fullName>
    </submittedName>
</protein>
<organism evidence="1">
    <name type="scientific">uncultured Microvirga sp</name>
    <dbReference type="NCBI Taxonomy" id="412392"/>
    <lineage>
        <taxon>Bacteria</taxon>
        <taxon>Pseudomonadati</taxon>
        <taxon>Pseudomonadota</taxon>
        <taxon>Alphaproteobacteria</taxon>
        <taxon>Hyphomicrobiales</taxon>
        <taxon>Methylobacteriaceae</taxon>
        <taxon>Microvirga</taxon>
        <taxon>environmental samples</taxon>
    </lineage>
</organism>
<accession>A0A6J4MNP4</accession>